<evidence type="ECO:0000256" key="3">
    <source>
        <dbReference type="ARBA" id="ARBA00022989"/>
    </source>
</evidence>
<evidence type="ECO:0000256" key="1">
    <source>
        <dbReference type="ARBA" id="ARBA00004167"/>
    </source>
</evidence>
<feature type="compositionally biased region" description="Low complexity" evidence="5">
    <location>
        <begin position="116"/>
        <end position="130"/>
    </location>
</feature>
<evidence type="ECO:0000256" key="6">
    <source>
        <dbReference type="SAM" id="SignalP"/>
    </source>
</evidence>
<proteinExistence type="predicted"/>
<evidence type="ECO:0000256" key="5">
    <source>
        <dbReference type="SAM" id="MobiDB-lite"/>
    </source>
</evidence>
<feature type="chain" id="PRO_5032924336" evidence="6">
    <location>
        <begin position="22"/>
        <end position="1139"/>
    </location>
</feature>
<gene>
    <name evidence="8" type="ORF">GG681_06225</name>
</gene>
<dbReference type="GO" id="GO:0009306">
    <property type="term" value="P:protein secretion"/>
    <property type="evidence" value="ECO:0007669"/>
    <property type="project" value="InterPro"/>
</dbReference>
<feature type="domain" description="Translocation and assembly module TamB C-terminal" evidence="7">
    <location>
        <begin position="794"/>
        <end position="1139"/>
    </location>
</feature>
<dbReference type="Pfam" id="PF04357">
    <property type="entry name" value="TamB"/>
    <property type="match status" value="1"/>
</dbReference>
<dbReference type="GO" id="GO:0005886">
    <property type="term" value="C:plasma membrane"/>
    <property type="evidence" value="ECO:0007669"/>
    <property type="project" value="InterPro"/>
</dbReference>
<dbReference type="AlphaFoldDB" id="A0A844AW64"/>
<dbReference type="PROSITE" id="PS51257">
    <property type="entry name" value="PROKAR_LIPOPROTEIN"/>
    <property type="match status" value="1"/>
</dbReference>
<evidence type="ECO:0000313" key="8">
    <source>
        <dbReference type="EMBL" id="MQY42231.1"/>
    </source>
</evidence>
<evidence type="ECO:0000259" key="7">
    <source>
        <dbReference type="Pfam" id="PF04357"/>
    </source>
</evidence>
<keyword evidence="9" id="KW-1185">Reference proteome</keyword>
<keyword evidence="6" id="KW-0732">Signal</keyword>
<dbReference type="PANTHER" id="PTHR36985:SF1">
    <property type="entry name" value="TRANSLOCATION AND ASSEMBLY MODULE SUBUNIT TAMB"/>
    <property type="match status" value="1"/>
</dbReference>
<name>A0A844AW64_9RHOB</name>
<dbReference type="Proteomes" id="UP000436694">
    <property type="component" value="Unassembled WGS sequence"/>
</dbReference>
<protein>
    <submittedName>
        <fullName evidence="8">Translocation/assembly module TamB</fullName>
    </submittedName>
</protein>
<feature type="region of interest" description="Disordered" evidence="5">
    <location>
        <begin position="109"/>
        <end position="130"/>
    </location>
</feature>
<dbReference type="InterPro" id="IPR007452">
    <property type="entry name" value="TamB_C"/>
</dbReference>
<dbReference type="GO" id="GO:0097347">
    <property type="term" value="C:TAM protein secretion complex"/>
    <property type="evidence" value="ECO:0007669"/>
    <property type="project" value="TreeGrafter"/>
</dbReference>
<dbReference type="EMBL" id="WIXK01000003">
    <property type="protein sequence ID" value="MQY42231.1"/>
    <property type="molecule type" value="Genomic_DNA"/>
</dbReference>
<dbReference type="PANTHER" id="PTHR36985">
    <property type="entry name" value="TRANSLOCATION AND ASSEMBLY MODULE SUBUNIT TAMB"/>
    <property type="match status" value="1"/>
</dbReference>
<reference evidence="8 9" key="1">
    <citation type="submission" date="2019-10" db="EMBL/GenBank/DDBJ databases">
        <title>Epibacterium sp. nov., isolated from seawater.</title>
        <authorList>
            <person name="Zhang X."/>
            <person name="Li N."/>
        </authorList>
    </citation>
    <scope>NUCLEOTIDE SEQUENCE [LARGE SCALE GENOMIC DNA]</scope>
    <source>
        <strain evidence="8 9">SM1969</strain>
    </source>
</reference>
<organism evidence="8 9">
    <name type="scientific">Tritonibacter aquimaris</name>
    <dbReference type="NCBI Taxonomy" id="2663379"/>
    <lineage>
        <taxon>Bacteria</taxon>
        <taxon>Pseudomonadati</taxon>
        <taxon>Pseudomonadota</taxon>
        <taxon>Alphaproteobacteria</taxon>
        <taxon>Rhodobacterales</taxon>
        <taxon>Paracoccaceae</taxon>
        <taxon>Tritonibacter</taxon>
    </lineage>
</organism>
<sequence length="1139" mass="118724">MKTYLPYIAATTFACATAAVAQNTISPEESGGFLVDFLEEKLSGENRFVKVEGLSGTFSSKAEIARLIVSDSEGVWFELEGAELDWNRSALLRGALSINQLSAERIAISRPPLPAPQETTAPSPETSPLTLPELPISINLNEIAAERIELGEALLGQDSVWSIKGKLSLESGELDSALSLDRLDRDGDSLTLEASYANTDQLLALNLAANEKPEGIISASLPMQDPVPLSLSVMGEGPLQDFAADITFMAGPNAQITGEVNINAASDSETTQGLIFSSDLNGDIDAILPAQYRDFFGPNLRMRLKGETFAPNGLALHSLAINSQALRLAGSAQFMDGQIDTANLRASIAPPKGQTQITLPVAGGNTSVAQLDLLAQKTSGPQWAVSATLKELETADLTLDHAALNLNGLLKQDPLDLNGAIDAQLNGLSLTDEGLSRAIGRDLALKANLKAKDQQVSLQNLQLSGQSFHAEGQLDFASWSEGLRINTDLTATLAELASLSKLAARPLSGDANAHLKGSFTPLSGAFHANLFLTGNELAIGTPQIDQMITGKTTLQLDAERNSNGINIDRFTLNSTGLTADAAGNLSSDNGMLTLSAELADIAAFVPQNSGPVQLSGEIKRRGAAFDGAFALNGPHSSSATLSGTAQTNGNADLIFDARLGQLERFVADLTGALAAKGSAKRNNGIWTVQADASGPAGIAANVNGQWDEARASADLNARGSLRLDVANPFIAPNLLSGDARFDLALKGTPGLDALSGTITTSAGRLALPTAGQQIEGITSQIRLNGALANITLDARPRDGGRLRLQGPVALKPPFNGDVAISLDQVTLTDNLIYRSIVDGNLLLSGPLASGGRLSGRIQIGETNINLASAGGAIGAAPIPEIRHIAEPRAVRQTRARAGLIGQASSGGQSPLALDLTIDAPNRIFARGRGLRAELGGQLTVRGTASAPEPAGQIGLIRGSFDILGRRLSLDDGQITLLGSLTPYLNFTASTNTSEGSATLNISGPLDAPQIEVTAEPNRPSEEALALLLFGDNVQDLSPLALARLASSAAKLSGRGLGAEEKLADETGADDVDIGFDNLGVGELGLGGYVSQNVYTDFNVNTRGDSELSINLDLNEKLSVTGTVDSAGETGLGLFFKRDY</sequence>
<evidence type="ECO:0000256" key="2">
    <source>
        <dbReference type="ARBA" id="ARBA00022692"/>
    </source>
</evidence>
<keyword evidence="2" id="KW-0812">Transmembrane</keyword>
<feature type="signal peptide" evidence="6">
    <location>
        <begin position="1"/>
        <end position="21"/>
    </location>
</feature>
<comment type="caution">
    <text evidence="8">The sequence shown here is derived from an EMBL/GenBank/DDBJ whole genome shotgun (WGS) entry which is preliminary data.</text>
</comment>
<evidence type="ECO:0000256" key="4">
    <source>
        <dbReference type="ARBA" id="ARBA00023136"/>
    </source>
</evidence>
<accession>A0A844AW64</accession>
<evidence type="ECO:0000313" key="9">
    <source>
        <dbReference type="Proteomes" id="UP000436694"/>
    </source>
</evidence>
<keyword evidence="4" id="KW-0472">Membrane</keyword>
<dbReference type="RefSeq" id="WP_153546234.1">
    <property type="nucleotide sequence ID" value="NZ_WIXK01000003.1"/>
</dbReference>
<keyword evidence="3" id="KW-1133">Transmembrane helix</keyword>
<comment type="subcellular location">
    <subcellularLocation>
        <location evidence="1">Membrane</location>
        <topology evidence="1">Single-pass membrane protein</topology>
    </subcellularLocation>
</comment>